<keyword evidence="3" id="KW-1003">Cell membrane</keyword>
<evidence type="ECO:0000256" key="6">
    <source>
        <dbReference type="ARBA" id="ARBA00022737"/>
    </source>
</evidence>
<dbReference type="FunFam" id="2.60.40.60:FF:000011">
    <property type="entry name" value="Cadherin 1"/>
    <property type="match status" value="1"/>
</dbReference>
<organism evidence="19 20">
    <name type="scientific">Albula goreensis</name>
    <dbReference type="NCBI Taxonomy" id="1534307"/>
    <lineage>
        <taxon>Eukaryota</taxon>
        <taxon>Metazoa</taxon>
        <taxon>Chordata</taxon>
        <taxon>Craniata</taxon>
        <taxon>Vertebrata</taxon>
        <taxon>Euteleostomi</taxon>
        <taxon>Actinopterygii</taxon>
        <taxon>Neopterygii</taxon>
        <taxon>Teleostei</taxon>
        <taxon>Albuliformes</taxon>
        <taxon>Albulidae</taxon>
        <taxon>Albula</taxon>
    </lineage>
</organism>
<dbReference type="GO" id="GO:0000902">
    <property type="term" value="P:cell morphogenesis"/>
    <property type="evidence" value="ECO:0007669"/>
    <property type="project" value="TreeGrafter"/>
</dbReference>
<dbReference type="GO" id="GO:0007043">
    <property type="term" value="P:cell-cell junction assembly"/>
    <property type="evidence" value="ECO:0007669"/>
    <property type="project" value="TreeGrafter"/>
</dbReference>
<accession>A0A8T3CZR6</accession>
<dbReference type="Pfam" id="PF01049">
    <property type="entry name" value="CADH_Y-type_LIR"/>
    <property type="match status" value="1"/>
</dbReference>
<feature type="domain" description="Cadherin" evidence="18">
    <location>
        <begin position="417"/>
        <end position="522"/>
    </location>
</feature>
<comment type="caution">
    <text evidence="19">The sequence shown here is derived from an EMBL/GenBank/DDBJ whole genome shotgun (WGS) entry which is preliminary data.</text>
</comment>
<feature type="domain" description="Cadherin" evidence="18">
    <location>
        <begin position="88"/>
        <end position="196"/>
    </location>
</feature>
<dbReference type="PROSITE" id="PS50268">
    <property type="entry name" value="CADHERIN_2"/>
    <property type="match status" value="4"/>
</dbReference>
<keyword evidence="9" id="KW-0965">Cell junction</keyword>
<dbReference type="GO" id="GO:0060027">
    <property type="term" value="P:convergent extension involved in gastrulation"/>
    <property type="evidence" value="ECO:0007669"/>
    <property type="project" value="UniProtKB-ARBA"/>
</dbReference>
<evidence type="ECO:0000256" key="15">
    <source>
        <dbReference type="RuleBase" id="RU004358"/>
    </source>
</evidence>
<evidence type="ECO:0000256" key="5">
    <source>
        <dbReference type="ARBA" id="ARBA00022723"/>
    </source>
</evidence>
<dbReference type="GO" id="GO:0044331">
    <property type="term" value="P:cell-cell adhesion mediated by cadherin"/>
    <property type="evidence" value="ECO:0007669"/>
    <property type="project" value="TreeGrafter"/>
</dbReference>
<keyword evidence="7 13" id="KW-0106">Calcium</keyword>
<dbReference type="FunFam" id="2.60.40.60:FF:000027">
    <property type="entry name" value="Cadherin 2"/>
    <property type="match status" value="1"/>
</dbReference>
<dbReference type="PRINTS" id="PR01820">
    <property type="entry name" value="DESMOCOLLIN"/>
</dbReference>
<name>A0A8T3CZR6_9TELE</name>
<evidence type="ECO:0000256" key="17">
    <source>
        <dbReference type="SAM" id="SignalP"/>
    </source>
</evidence>
<dbReference type="Proteomes" id="UP000829720">
    <property type="component" value="Unassembled WGS sequence"/>
</dbReference>
<sequence length="849" mass="93465">MARSLIFLIGVFYAVFSGYAGSCAKHSFQRKVLDQSLAGNHVSKDYGVQSIRIPHSLSQDRPKLTVREDDYLSSKASERKVLRRTKRRWSPLPFNIIENDVPPFPKDVEVVGSDSSANYSVYYTISGPGVTSPPIGVFSVNRDTGMVRVHRAVDREEYPQFVFEAQVFDRRTNRETDLPLPITVVVNDVNDNAPQFSDSLELWMLEKSSAGTTVGKLNATDKDQENTPHTKIQYKLLSGTDLFVINSQTGVITTKTATLDREVQDKHLVTVQIKDMDGAPDGLASTGTATILLKDINDNPPTFREKSYSAKVQENKADVLVLRIPVDDKDLKKTPNWNAVYKITKGNEKGNFRIETDPKTNEGLLYVSKALNHEEGGNLKLEVTAENEAKLVGSQAAWASIPVDINVIDEDEGPEFSAPILQLRIKENVPNGTLIGTYTAVDPETKSSEGIKYFKVSDPASWINVDENTGELTIANTVDRESQFVTGNMYNITVKAVDRSSKTGTGMVLIRIEDENDNAPSIPSKDLILCEKNGELGSVLVEAEDHDLHPFSGPFTFELADGHDGKWKLKDMKDTSVVLQQAQELPTGVYTVPLVVKDLQSFGEKQVVSIRICQCRAGQCIAKQSSVSLGVWGILALLLGLALLLLLCIFCTLACTTEQEKIYLDDASSGMLLKSNTEAPGEEVNAPIVVVPSSVVDGSVKMGHIERQEALNSSGFGTLNINQETLQKNSYPMYSRDFSMTDTLHRYNSGIYGGSTQFEGGQQQFTNEYSSLETWRTNGLYLDKKLTYFITEGDGRYADDLIRAYGYEGEGSPAGSVGCCSDQEADDNLDFLNTLGPKFKTLADVCAAK</sequence>
<dbReference type="GO" id="GO:0005912">
    <property type="term" value="C:adherens junction"/>
    <property type="evidence" value="ECO:0007669"/>
    <property type="project" value="TreeGrafter"/>
</dbReference>
<dbReference type="GO" id="GO:0007156">
    <property type="term" value="P:homophilic cell adhesion via plasma membrane adhesion molecules"/>
    <property type="evidence" value="ECO:0007669"/>
    <property type="project" value="InterPro"/>
</dbReference>
<evidence type="ECO:0000256" key="14">
    <source>
        <dbReference type="RuleBase" id="RU003318"/>
    </source>
</evidence>
<evidence type="ECO:0000256" key="11">
    <source>
        <dbReference type="ARBA" id="ARBA00023136"/>
    </source>
</evidence>
<dbReference type="Gene3D" id="4.10.900.10">
    <property type="entry name" value="TCF3-CBD (Catenin binding domain)"/>
    <property type="match status" value="1"/>
</dbReference>
<dbReference type="InterPro" id="IPR039808">
    <property type="entry name" value="Cadherin"/>
</dbReference>
<protein>
    <recommendedName>
        <fullName evidence="18">Cadherin domain-containing protein</fullName>
    </recommendedName>
</protein>
<dbReference type="PROSITE" id="PS00232">
    <property type="entry name" value="CADHERIN_1"/>
    <property type="match status" value="2"/>
</dbReference>
<dbReference type="SUPFAM" id="SSF49313">
    <property type="entry name" value="Cadherin-like"/>
    <property type="match status" value="5"/>
</dbReference>
<dbReference type="GO" id="GO:0016477">
    <property type="term" value="P:cell migration"/>
    <property type="evidence" value="ECO:0007669"/>
    <property type="project" value="TreeGrafter"/>
</dbReference>
<evidence type="ECO:0000256" key="8">
    <source>
        <dbReference type="ARBA" id="ARBA00022889"/>
    </source>
</evidence>
<dbReference type="InterPro" id="IPR027397">
    <property type="entry name" value="Catenin-bd_sf"/>
</dbReference>
<keyword evidence="17" id="KW-0732">Signal</keyword>
<keyword evidence="5" id="KW-0479">Metal-binding</keyword>
<dbReference type="InterPro" id="IPR002126">
    <property type="entry name" value="Cadherin-like_dom"/>
</dbReference>
<evidence type="ECO:0000256" key="7">
    <source>
        <dbReference type="ARBA" id="ARBA00022837"/>
    </source>
</evidence>
<evidence type="ECO:0000313" key="20">
    <source>
        <dbReference type="Proteomes" id="UP000829720"/>
    </source>
</evidence>
<dbReference type="Gene3D" id="2.60.40.60">
    <property type="entry name" value="Cadherins"/>
    <property type="match status" value="5"/>
</dbReference>
<dbReference type="GO" id="GO:0008013">
    <property type="term" value="F:beta-catenin binding"/>
    <property type="evidence" value="ECO:0007669"/>
    <property type="project" value="TreeGrafter"/>
</dbReference>
<feature type="transmembrane region" description="Helical" evidence="16">
    <location>
        <begin position="629"/>
        <end position="655"/>
    </location>
</feature>
<dbReference type="CDD" id="cd11304">
    <property type="entry name" value="Cadherin_repeat"/>
    <property type="match status" value="4"/>
</dbReference>
<dbReference type="FunFam" id="2.60.40.60:FF:000068">
    <property type="entry name" value="Desmoglein 1"/>
    <property type="match status" value="1"/>
</dbReference>
<keyword evidence="10 16" id="KW-1133">Transmembrane helix</keyword>
<evidence type="ECO:0000256" key="1">
    <source>
        <dbReference type="ARBA" id="ARBA00004251"/>
    </source>
</evidence>
<feature type="domain" description="Cadherin" evidence="18">
    <location>
        <begin position="304"/>
        <end position="421"/>
    </location>
</feature>
<evidence type="ECO:0000256" key="13">
    <source>
        <dbReference type="PROSITE-ProRule" id="PRU00043"/>
    </source>
</evidence>
<dbReference type="Pfam" id="PF00028">
    <property type="entry name" value="Cadherin"/>
    <property type="match status" value="4"/>
</dbReference>
<evidence type="ECO:0000256" key="4">
    <source>
        <dbReference type="ARBA" id="ARBA00022692"/>
    </source>
</evidence>
<keyword evidence="4 14" id="KW-0812">Transmembrane</keyword>
<keyword evidence="12" id="KW-0325">Glycoprotein</keyword>
<dbReference type="PRINTS" id="PR00205">
    <property type="entry name" value="CADHERIN"/>
</dbReference>
<dbReference type="GO" id="GO:0016342">
    <property type="term" value="C:catenin complex"/>
    <property type="evidence" value="ECO:0007669"/>
    <property type="project" value="TreeGrafter"/>
</dbReference>
<dbReference type="AlphaFoldDB" id="A0A8T3CZR6"/>
<dbReference type="SMART" id="SM00112">
    <property type="entry name" value="CA"/>
    <property type="match status" value="4"/>
</dbReference>
<evidence type="ECO:0000256" key="12">
    <source>
        <dbReference type="ARBA" id="ARBA00023180"/>
    </source>
</evidence>
<dbReference type="GO" id="GO:0016339">
    <property type="term" value="P:calcium-dependent cell-cell adhesion via plasma membrane cell adhesion molecules"/>
    <property type="evidence" value="ECO:0007669"/>
    <property type="project" value="TreeGrafter"/>
</dbReference>
<keyword evidence="11 16" id="KW-0472">Membrane</keyword>
<dbReference type="GO" id="GO:0045296">
    <property type="term" value="F:cadherin binding"/>
    <property type="evidence" value="ECO:0007669"/>
    <property type="project" value="TreeGrafter"/>
</dbReference>
<dbReference type="GO" id="GO:0055113">
    <property type="term" value="P:epiboly involved in gastrulation with mouth forming second"/>
    <property type="evidence" value="ECO:0007669"/>
    <property type="project" value="UniProtKB-ARBA"/>
</dbReference>
<feature type="signal peptide" evidence="17">
    <location>
        <begin position="1"/>
        <end position="20"/>
    </location>
</feature>
<evidence type="ECO:0000259" key="18">
    <source>
        <dbReference type="PROSITE" id="PS50268"/>
    </source>
</evidence>
<dbReference type="FunFam" id="2.60.40.60:FF:000019">
    <property type="entry name" value="Cadherin 2"/>
    <property type="match status" value="1"/>
</dbReference>
<dbReference type="InterPro" id="IPR009122">
    <property type="entry name" value="Desmosomal_cadherin"/>
</dbReference>
<dbReference type="InterPro" id="IPR015919">
    <property type="entry name" value="Cadherin-like_sf"/>
</dbReference>
<dbReference type="OrthoDB" id="6079678at2759"/>
<reference evidence="19" key="1">
    <citation type="submission" date="2021-01" db="EMBL/GenBank/DDBJ databases">
        <authorList>
            <person name="Zahm M."/>
            <person name="Roques C."/>
            <person name="Cabau C."/>
            <person name="Klopp C."/>
            <person name="Donnadieu C."/>
            <person name="Jouanno E."/>
            <person name="Lampietro C."/>
            <person name="Louis A."/>
            <person name="Herpin A."/>
            <person name="Echchiki A."/>
            <person name="Berthelot C."/>
            <person name="Parey E."/>
            <person name="Roest-Crollius H."/>
            <person name="Braasch I."/>
            <person name="Postlethwait J."/>
            <person name="Bobe J."/>
            <person name="Montfort J."/>
            <person name="Bouchez O."/>
            <person name="Begum T."/>
            <person name="Mejri S."/>
            <person name="Adams A."/>
            <person name="Chen W.-J."/>
            <person name="Guiguen Y."/>
        </authorList>
    </citation>
    <scope>NUCLEOTIDE SEQUENCE</scope>
    <source>
        <tissue evidence="19">Blood</tissue>
    </source>
</reference>
<dbReference type="PRINTS" id="PR01818">
    <property type="entry name" value="DESMOCADHERN"/>
</dbReference>
<evidence type="ECO:0000256" key="16">
    <source>
        <dbReference type="SAM" id="Phobius"/>
    </source>
</evidence>
<dbReference type="PANTHER" id="PTHR24027:SF78">
    <property type="entry name" value="CADHERIN-LIKE PROTEIN 26"/>
    <property type="match status" value="1"/>
</dbReference>
<evidence type="ECO:0000256" key="2">
    <source>
        <dbReference type="ARBA" id="ARBA00004568"/>
    </source>
</evidence>
<dbReference type="PANTHER" id="PTHR24027">
    <property type="entry name" value="CADHERIN-23"/>
    <property type="match status" value="1"/>
</dbReference>
<dbReference type="FunFam" id="2.60.40.60:FF:000031">
    <property type="entry name" value="Cadherin 3"/>
    <property type="match status" value="1"/>
</dbReference>
<dbReference type="GO" id="GO:0005509">
    <property type="term" value="F:calcium ion binding"/>
    <property type="evidence" value="ECO:0007669"/>
    <property type="project" value="UniProtKB-UniRule"/>
</dbReference>
<feature type="domain" description="Cadherin" evidence="18">
    <location>
        <begin position="196"/>
        <end position="303"/>
    </location>
</feature>
<proteinExistence type="predicted"/>
<keyword evidence="6" id="KW-0677">Repeat</keyword>
<evidence type="ECO:0000313" key="19">
    <source>
        <dbReference type="EMBL" id="KAI1889192.1"/>
    </source>
</evidence>
<evidence type="ECO:0000256" key="9">
    <source>
        <dbReference type="ARBA" id="ARBA00022949"/>
    </source>
</evidence>
<dbReference type="InterPro" id="IPR000233">
    <property type="entry name" value="Cadherin_Y-type_LIR"/>
</dbReference>
<comment type="subcellular location">
    <subcellularLocation>
        <location evidence="2">Cell junction</location>
        <location evidence="2">Desmosome</location>
    </subcellularLocation>
    <subcellularLocation>
        <location evidence="1 14">Cell membrane</location>
        <topology evidence="1 14">Single-pass type I membrane protein</topology>
    </subcellularLocation>
</comment>
<evidence type="ECO:0000256" key="3">
    <source>
        <dbReference type="ARBA" id="ARBA00022475"/>
    </source>
</evidence>
<keyword evidence="20" id="KW-1185">Reference proteome</keyword>
<dbReference type="GO" id="GO:0030057">
    <property type="term" value="C:desmosome"/>
    <property type="evidence" value="ECO:0007669"/>
    <property type="project" value="UniProtKB-SubCell"/>
</dbReference>
<evidence type="ECO:0000256" key="10">
    <source>
        <dbReference type="ARBA" id="ARBA00022989"/>
    </source>
</evidence>
<dbReference type="EMBL" id="JAERUA010000016">
    <property type="protein sequence ID" value="KAI1889192.1"/>
    <property type="molecule type" value="Genomic_DNA"/>
</dbReference>
<comment type="function">
    <text evidence="15">A component of desmosome cell-cell junctions which are required for positive regulation of cellular adhesion. Involved in the interaction of plaque proteins and intermediate filaments mediating cell-cell adhesion.</text>
</comment>
<gene>
    <name evidence="19" type="ORF">AGOR_G00176590</name>
</gene>
<feature type="chain" id="PRO_5035777352" description="Cadherin domain-containing protein" evidence="17">
    <location>
        <begin position="21"/>
        <end position="849"/>
    </location>
</feature>
<dbReference type="InterPro" id="IPR020894">
    <property type="entry name" value="Cadherin_CS"/>
</dbReference>
<dbReference type="GO" id="GO:0034332">
    <property type="term" value="P:adherens junction organization"/>
    <property type="evidence" value="ECO:0007669"/>
    <property type="project" value="TreeGrafter"/>
</dbReference>
<keyword evidence="8 14" id="KW-0130">Cell adhesion</keyword>